<evidence type="ECO:0000256" key="4">
    <source>
        <dbReference type="ARBA" id="ARBA00023172"/>
    </source>
</evidence>
<organism evidence="8">
    <name type="scientific">Caulobacter sp. 602-2</name>
    <dbReference type="NCBI Taxonomy" id="2710887"/>
    <lineage>
        <taxon>Bacteria</taxon>
        <taxon>Pseudomonadati</taxon>
        <taxon>Pseudomonadota</taxon>
        <taxon>Alphaproteobacteria</taxon>
        <taxon>Caulobacterales</taxon>
        <taxon>Caulobacteraceae</taxon>
        <taxon>Caulobacter</taxon>
    </lineage>
</organism>
<comment type="similarity">
    <text evidence="1">Belongs to the 'phage' integrase family.</text>
</comment>
<dbReference type="AlphaFoldDB" id="A0A6G4QUK8"/>
<evidence type="ECO:0000259" key="7">
    <source>
        <dbReference type="PROSITE" id="PS51900"/>
    </source>
</evidence>
<evidence type="ECO:0000313" key="8">
    <source>
        <dbReference type="EMBL" id="NGM49231.1"/>
    </source>
</evidence>
<dbReference type="SUPFAM" id="SSF56349">
    <property type="entry name" value="DNA breaking-rejoining enzymes"/>
    <property type="match status" value="1"/>
</dbReference>
<dbReference type="PROSITE" id="PS51898">
    <property type="entry name" value="TYR_RECOMBINASE"/>
    <property type="match status" value="1"/>
</dbReference>
<gene>
    <name evidence="8" type="ORF">G5B46_06395</name>
</gene>
<dbReference type="InterPro" id="IPR010998">
    <property type="entry name" value="Integrase_recombinase_N"/>
</dbReference>
<evidence type="ECO:0000259" key="6">
    <source>
        <dbReference type="PROSITE" id="PS51898"/>
    </source>
</evidence>
<dbReference type="EMBL" id="JAAKGT010000002">
    <property type="protein sequence ID" value="NGM49231.1"/>
    <property type="molecule type" value="Genomic_DNA"/>
</dbReference>
<keyword evidence="3 5" id="KW-0238">DNA-binding</keyword>
<dbReference type="Gene3D" id="1.10.150.130">
    <property type="match status" value="1"/>
</dbReference>
<feature type="domain" description="Tyr recombinase" evidence="6">
    <location>
        <begin position="164"/>
        <end position="332"/>
    </location>
</feature>
<dbReference type="InterPro" id="IPR050808">
    <property type="entry name" value="Phage_Integrase"/>
</dbReference>
<dbReference type="InterPro" id="IPR011010">
    <property type="entry name" value="DNA_brk_join_enz"/>
</dbReference>
<evidence type="ECO:0000256" key="5">
    <source>
        <dbReference type="PROSITE-ProRule" id="PRU01248"/>
    </source>
</evidence>
<dbReference type="PANTHER" id="PTHR30629">
    <property type="entry name" value="PROPHAGE INTEGRASE"/>
    <property type="match status" value="1"/>
</dbReference>
<accession>A0A6G4QUK8</accession>
<dbReference type="InterPro" id="IPR002104">
    <property type="entry name" value="Integrase_catalytic"/>
</dbReference>
<dbReference type="GO" id="GO:0015074">
    <property type="term" value="P:DNA integration"/>
    <property type="evidence" value="ECO:0007669"/>
    <property type="project" value="UniProtKB-KW"/>
</dbReference>
<comment type="caution">
    <text evidence="8">The sequence shown here is derived from an EMBL/GenBank/DDBJ whole genome shotgun (WGS) entry which is preliminary data.</text>
</comment>
<dbReference type="PANTHER" id="PTHR30629:SF2">
    <property type="entry name" value="PROPHAGE INTEGRASE INTS-RELATED"/>
    <property type="match status" value="1"/>
</dbReference>
<dbReference type="PROSITE" id="PS51900">
    <property type="entry name" value="CB"/>
    <property type="match status" value="1"/>
</dbReference>
<feature type="domain" description="Core-binding (CB)" evidence="7">
    <location>
        <begin position="65"/>
        <end position="143"/>
    </location>
</feature>
<sequence>MKKRPPYVSKYADRHGKVRWRFRKRGHDETQTTAVYDTPGWWSWYFAALKGQPRQIGSDRTSPGTFNSLIVAYYQSSGWKLLRSATQTAYRGEIERFRSAHGTKRVNDLKSSHIARMMDLKADQPAAANNLLRVLRVLMSFAQSRGWRSDNPADGVKKLIYRSDGFHSWTDGEIAQFEKRWPVGTRERLAFDLLLYTGQRSADVRTMTRSQVGGSIIWLKQQKTDERLEIPIHPALSASLDRCGGIHPSLITTQYGEPFSAKGFGNWISAAAERAGLPAGCSAHGLRKAAARRLAEAGCTPHQIAAITGHKSLKEIERYTRAVDQRMSAEAAMRKVQEARNV</sequence>
<evidence type="ECO:0000256" key="3">
    <source>
        <dbReference type="ARBA" id="ARBA00023125"/>
    </source>
</evidence>
<name>A0A6G4QUK8_9CAUL</name>
<dbReference type="InterPro" id="IPR044068">
    <property type="entry name" value="CB"/>
</dbReference>
<dbReference type="RefSeq" id="WP_165257087.1">
    <property type="nucleotide sequence ID" value="NZ_JAAKGT010000002.1"/>
</dbReference>
<dbReference type="Pfam" id="PF00589">
    <property type="entry name" value="Phage_integrase"/>
    <property type="match status" value="1"/>
</dbReference>
<dbReference type="GO" id="GO:0006310">
    <property type="term" value="P:DNA recombination"/>
    <property type="evidence" value="ECO:0007669"/>
    <property type="project" value="UniProtKB-KW"/>
</dbReference>
<dbReference type="GO" id="GO:0003677">
    <property type="term" value="F:DNA binding"/>
    <property type="evidence" value="ECO:0007669"/>
    <property type="project" value="UniProtKB-UniRule"/>
</dbReference>
<dbReference type="Gene3D" id="1.10.443.10">
    <property type="entry name" value="Intergrase catalytic core"/>
    <property type="match status" value="1"/>
</dbReference>
<protein>
    <submittedName>
        <fullName evidence="8">Tyrosine-type recombinase/integrase</fullName>
    </submittedName>
</protein>
<keyword evidence="2" id="KW-0229">DNA integration</keyword>
<reference evidence="8" key="1">
    <citation type="submission" date="2020-02" db="EMBL/GenBank/DDBJ databases">
        <authorList>
            <person name="Gao J."/>
            <person name="Sun J."/>
        </authorList>
    </citation>
    <scope>NUCLEOTIDE SEQUENCE</scope>
    <source>
        <strain evidence="8">602-2</strain>
    </source>
</reference>
<keyword evidence="4" id="KW-0233">DNA recombination</keyword>
<proteinExistence type="inferred from homology"/>
<evidence type="ECO:0000256" key="1">
    <source>
        <dbReference type="ARBA" id="ARBA00008857"/>
    </source>
</evidence>
<evidence type="ECO:0000256" key="2">
    <source>
        <dbReference type="ARBA" id="ARBA00022908"/>
    </source>
</evidence>
<dbReference type="InterPro" id="IPR013762">
    <property type="entry name" value="Integrase-like_cat_sf"/>
</dbReference>